<dbReference type="STRING" id="1280950.HJO_14477"/>
<comment type="caution">
    <text evidence="3">The sequence shown here is derived from an EMBL/GenBank/DDBJ whole genome shotgun (WGS) entry which is preliminary data.</text>
</comment>
<feature type="compositionally biased region" description="Basic and acidic residues" evidence="1">
    <location>
        <begin position="1"/>
        <end position="36"/>
    </location>
</feature>
<feature type="transmembrane region" description="Helical" evidence="2">
    <location>
        <begin position="55"/>
        <end position="73"/>
    </location>
</feature>
<keyword evidence="2" id="KW-0812">Transmembrane</keyword>
<dbReference type="Proteomes" id="UP000025171">
    <property type="component" value="Unassembled WGS sequence"/>
</dbReference>
<keyword evidence="4" id="KW-1185">Reference proteome</keyword>
<proteinExistence type="predicted"/>
<evidence type="ECO:0000313" key="4">
    <source>
        <dbReference type="Proteomes" id="UP000025171"/>
    </source>
</evidence>
<keyword evidence="2" id="KW-0472">Membrane</keyword>
<reference evidence="3 4" key="1">
    <citation type="journal article" date="2014" name="Antonie Van Leeuwenhoek">
        <title>Hyphomonas beringensis sp. nov. and Hyphomonas chukchiensis sp. nov., isolated from surface seawater of the Bering Sea and Chukchi Sea.</title>
        <authorList>
            <person name="Li C."/>
            <person name="Lai Q."/>
            <person name="Li G."/>
            <person name="Dong C."/>
            <person name="Wang J."/>
            <person name="Liao Y."/>
            <person name="Shao Z."/>
        </authorList>
    </citation>
    <scope>NUCLEOTIDE SEQUENCE [LARGE SCALE GENOMIC DNA]</scope>
    <source>
        <strain evidence="3 4">MHS-2</strain>
    </source>
</reference>
<protein>
    <recommendedName>
        <fullName evidence="5">TM2 domain-containing protein</fullName>
    </recommendedName>
</protein>
<dbReference type="OrthoDB" id="7619434at2"/>
<evidence type="ECO:0000256" key="1">
    <source>
        <dbReference type="SAM" id="MobiDB-lite"/>
    </source>
</evidence>
<keyword evidence="2" id="KW-1133">Transmembrane helix</keyword>
<dbReference type="RefSeq" id="WP_035618208.1">
    <property type="nucleotide sequence ID" value="NZ_ARYK01000008.1"/>
</dbReference>
<dbReference type="PATRIC" id="fig|1280950.3.peg.2907"/>
<evidence type="ECO:0008006" key="5">
    <source>
        <dbReference type="Google" id="ProtNLM"/>
    </source>
</evidence>
<dbReference type="AlphaFoldDB" id="A0A059FFQ6"/>
<feature type="region of interest" description="Disordered" evidence="1">
    <location>
        <begin position="1"/>
        <end position="38"/>
    </location>
</feature>
<organism evidence="3 4">
    <name type="scientific">Hyphomonas johnsonii MHS-2</name>
    <dbReference type="NCBI Taxonomy" id="1280950"/>
    <lineage>
        <taxon>Bacteria</taxon>
        <taxon>Pseudomonadati</taxon>
        <taxon>Pseudomonadota</taxon>
        <taxon>Alphaproteobacteria</taxon>
        <taxon>Hyphomonadales</taxon>
        <taxon>Hyphomonadaceae</taxon>
        <taxon>Hyphomonas</taxon>
    </lineage>
</organism>
<feature type="transmembrane region" description="Helical" evidence="2">
    <location>
        <begin position="79"/>
        <end position="108"/>
    </location>
</feature>
<accession>A0A059FFQ6</accession>
<gene>
    <name evidence="3" type="ORF">HJO_14477</name>
</gene>
<evidence type="ECO:0000313" key="3">
    <source>
        <dbReference type="EMBL" id="KCZ89432.1"/>
    </source>
</evidence>
<dbReference type="EMBL" id="ARYK01000008">
    <property type="protein sequence ID" value="KCZ89432.1"/>
    <property type="molecule type" value="Genomic_DNA"/>
</dbReference>
<evidence type="ECO:0000256" key="2">
    <source>
        <dbReference type="SAM" id="Phobius"/>
    </source>
</evidence>
<name>A0A059FFQ6_9PROT</name>
<sequence length="131" mass="14304">MSGDPPSRRLNDASHYYDPDRDVSLNPDFDRPRDPGLDSPGVGVVKAAAKGTFKFVAFILNFFIPGLGTIFVGRIGTAIIQLALIPVGILLIPFGGIGILVLVANWVWGLLTVVQAWRKPVVVYVQHNRPR</sequence>